<protein>
    <recommendedName>
        <fullName evidence="13">Cobalt transport protein CbiM</fullName>
    </recommendedName>
    <alternativeName>
        <fullName evidence="13">Energy-coupling factor transporter probable substrate-capture protein CbiM</fullName>
        <shortName evidence="13">ECF transporter S component CbiM</shortName>
    </alternativeName>
</protein>
<feature type="transmembrane region" description="Helical" evidence="13">
    <location>
        <begin position="141"/>
        <end position="160"/>
    </location>
</feature>
<dbReference type="KEGG" id="tsq:D3A95_02410"/>
<evidence type="ECO:0000256" key="13">
    <source>
        <dbReference type="HAMAP-Rule" id="MF_01462"/>
    </source>
</evidence>
<accession>A0A7D6J4B9</accession>
<comment type="similarity">
    <text evidence="12 13">Belongs to the CbiM family.</text>
</comment>
<feature type="transmembrane region" description="Helical" evidence="13">
    <location>
        <begin position="113"/>
        <end position="134"/>
    </location>
</feature>
<evidence type="ECO:0000313" key="14">
    <source>
        <dbReference type="EMBL" id="QLL29755.1"/>
    </source>
</evidence>
<keyword evidence="8 13" id="KW-1133">Transmembrane helix</keyword>
<dbReference type="Gene3D" id="1.10.1760.20">
    <property type="match status" value="1"/>
</dbReference>
<keyword evidence="6 13" id="KW-0169">Cobalamin biosynthesis</keyword>
<keyword evidence="3 13" id="KW-0171">Cobalt transport</keyword>
<proteinExistence type="inferred from homology"/>
<comment type="function">
    <text evidence="13">Part of the energy-coupling factor (ECF) transporter complex CbiMNOQ involved in cobalt import.</text>
</comment>
<evidence type="ECO:0000256" key="8">
    <source>
        <dbReference type="ARBA" id="ARBA00022989"/>
    </source>
</evidence>
<dbReference type="GO" id="GO:0009236">
    <property type="term" value="P:cobalamin biosynthetic process"/>
    <property type="evidence" value="ECO:0007669"/>
    <property type="project" value="UniProtKB-UniRule"/>
</dbReference>
<dbReference type="AlphaFoldDB" id="A0A7D6J4B9"/>
<dbReference type="GO" id="GO:0015087">
    <property type="term" value="F:cobalt ion transmembrane transporter activity"/>
    <property type="evidence" value="ECO:0007669"/>
    <property type="project" value="UniProtKB-UniRule"/>
</dbReference>
<keyword evidence="5 13" id="KW-1003">Cell membrane</keyword>
<sequence>MIKRSPAKRYGSLGAIALLTAYLVVASPNPALAMHISEGFLPLSWAVGWWLVFLPFLAWGLWALRQQIKQQPESTLLIALAGAYAFVLSSLKIPSVTGSCSHPMGIALGAVLFRPPLMAVLGTLVLLFQALLLAHGGLTTLGANGFSMAVVGPWLAWLTYWGVSRATAKPAIAMFGAALVSNLATYAVTSLQLALAFPDSLGGVATAFAKFAALFAVTQIPLAISEGLLTVLVWNWLTTYCTAELQTLKLLSGAESNE</sequence>
<evidence type="ECO:0000256" key="6">
    <source>
        <dbReference type="ARBA" id="ARBA00022573"/>
    </source>
</evidence>
<feature type="transmembrane region" description="Helical" evidence="13">
    <location>
        <begin position="207"/>
        <end position="237"/>
    </location>
</feature>
<name>A0A7D6J4B9_9CYAN</name>
<feature type="transmembrane region" description="Helical" evidence="13">
    <location>
        <begin position="43"/>
        <end position="64"/>
    </location>
</feature>
<dbReference type="InterPro" id="IPR002751">
    <property type="entry name" value="CbiM/NikMN"/>
</dbReference>
<dbReference type="NCBIfam" id="TIGR00123">
    <property type="entry name" value="cbiM"/>
    <property type="match status" value="1"/>
</dbReference>
<keyword evidence="4 13" id="KW-0813">Transport</keyword>
<dbReference type="InterPro" id="IPR018024">
    <property type="entry name" value="CbiM"/>
</dbReference>
<feature type="transmembrane region" description="Helical" evidence="13">
    <location>
        <begin position="172"/>
        <end position="195"/>
    </location>
</feature>
<keyword evidence="11 13" id="KW-0170">Cobalt</keyword>
<dbReference type="GO" id="GO:0043190">
    <property type="term" value="C:ATP-binding cassette (ABC) transporter complex"/>
    <property type="evidence" value="ECO:0007669"/>
    <property type="project" value="InterPro"/>
</dbReference>
<dbReference type="Pfam" id="PF01891">
    <property type="entry name" value="CbiM"/>
    <property type="match status" value="1"/>
</dbReference>
<dbReference type="NCBIfam" id="NF006184">
    <property type="entry name" value="PRK08319.1"/>
    <property type="match status" value="1"/>
</dbReference>
<evidence type="ECO:0000256" key="9">
    <source>
        <dbReference type="ARBA" id="ARBA00023065"/>
    </source>
</evidence>
<feature type="transmembrane region" description="Helical" evidence="13">
    <location>
        <begin position="76"/>
        <end position="93"/>
    </location>
</feature>
<dbReference type="EMBL" id="CP032152">
    <property type="protein sequence ID" value="QLL29755.1"/>
    <property type="molecule type" value="Genomic_DNA"/>
</dbReference>
<dbReference type="FunFam" id="1.10.1760.20:FF:000001">
    <property type="entry name" value="Cobalt transport protein CbiM"/>
    <property type="match status" value="1"/>
</dbReference>
<evidence type="ECO:0000256" key="10">
    <source>
        <dbReference type="ARBA" id="ARBA00023136"/>
    </source>
</evidence>
<dbReference type="PANTHER" id="PTHR43627">
    <property type="match status" value="1"/>
</dbReference>
<evidence type="ECO:0000256" key="11">
    <source>
        <dbReference type="ARBA" id="ARBA00023285"/>
    </source>
</evidence>
<evidence type="ECO:0000256" key="7">
    <source>
        <dbReference type="ARBA" id="ARBA00022692"/>
    </source>
</evidence>
<gene>
    <name evidence="13" type="primary">cbiM</name>
    <name evidence="14" type="ORF">D3A95_02410</name>
</gene>
<keyword evidence="10 13" id="KW-0472">Membrane</keyword>
<reference evidence="15" key="1">
    <citation type="submission" date="2018-09" db="EMBL/GenBank/DDBJ databases">
        <title>Complete genome sequence of thermophilic cyanobacteria strain Thermosynechococcus elongatus PKUAC-SCTE542.</title>
        <authorList>
            <person name="Liang Y."/>
            <person name="Tang J."/>
            <person name="Daroch M."/>
        </authorList>
    </citation>
    <scope>NUCLEOTIDE SEQUENCE [LARGE SCALE GENOMIC DNA]</scope>
    <source>
        <strain evidence="15">E542</strain>
    </source>
</reference>
<keyword evidence="15" id="KW-1185">Reference proteome</keyword>
<evidence type="ECO:0000256" key="1">
    <source>
        <dbReference type="ARBA" id="ARBA00004429"/>
    </source>
</evidence>
<evidence type="ECO:0000256" key="2">
    <source>
        <dbReference type="ARBA" id="ARBA00004953"/>
    </source>
</evidence>
<comment type="subunit">
    <text evidence="13">Forms an energy-coupling factor (ECF) transporter complex composed of an ATP-binding protein (A component, CbiO), a transmembrane protein (T component, CbiQ) and 2 possible substrate-capture proteins (S components, CbiM and CbiN) of unknown stoichimetry.</text>
</comment>
<dbReference type="RefSeq" id="WP_181496051.1">
    <property type="nucleotide sequence ID" value="NZ_CP032152.1"/>
</dbReference>
<keyword evidence="9 13" id="KW-0406">Ion transport</keyword>
<evidence type="ECO:0000256" key="5">
    <source>
        <dbReference type="ARBA" id="ARBA00022475"/>
    </source>
</evidence>
<evidence type="ECO:0000256" key="3">
    <source>
        <dbReference type="ARBA" id="ARBA00022426"/>
    </source>
</evidence>
<dbReference type="PANTHER" id="PTHR43627:SF1">
    <property type="entry name" value="COBALT TRANSPORT PROTEIN CBIM"/>
    <property type="match status" value="1"/>
</dbReference>
<evidence type="ECO:0000256" key="12">
    <source>
        <dbReference type="ARBA" id="ARBA00060918"/>
    </source>
</evidence>
<evidence type="ECO:0000256" key="4">
    <source>
        <dbReference type="ARBA" id="ARBA00022448"/>
    </source>
</evidence>
<comment type="pathway">
    <text evidence="2 13">Cofactor biosynthesis; adenosylcobalamin biosynthesis.</text>
</comment>
<organism evidence="14 15">
    <name type="scientific">Thermosynechococcus sichuanensis E542</name>
    <dbReference type="NCBI Taxonomy" id="2016101"/>
    <lineage>
        <taxon>Bacteria</taxon>
        <taxon>Bacillati</taxon>
        <taxon>Cyanobacteriota</taxon>
        <taxon>Cyanophyceae</taxon>
        <taxon>Acaryochloridales</taxon>
        <taxon>Thermosynechococcaceae</taxon>
        <taxon>Thermosynechococcus</taxon>
        <taxon>Thermosynechococcus sichuanensis</taxon>
    </lineage>
</organism>
<dbReference type="HAMAP" id="MF_01462">
    <property type="entry name" value="CbiM"/>
    <property type="match status" value="1"/>
</dbReference>
<evidence type="ECO:0000313" key="15">
    <source>
        <dbReference type="Proteomes" id="UP000261812"/>
    </source>
</evidence>
<dbReference type="UniPathway" id="UPA00148"/>
<dbReference type="Proteomes" id="UP000261812">
    <property type="component" value="Chromosome"/>
</dbReference>
<keyword evidence="7 13" id="KW-0812">Transmembrane</keyword>
<comment type="subcellular location">
    <subcellularLocation>
        <location evidence="1">Cell inner membrane</location>
        <topology evidence="1">Multi-pass membrane protein</topology>
    </subcellularLocation>
    <subcellularLocation>
        <location evidence="13">Cell membrane</location>
        <topology evidence="13">Multi-pass membrane protein</topology>
    </subcellularLocation>
</comment>